<dbReference type="AlphaFoldDB" id="A0A221W981"/>
<gene>
    <name evidence="7" type="ORF">AHOG_24565</name>
</gene>
<reference evidence="7 8" key="1">
    <citation type="submission" date="2017-07" db="EMBL/GenBank/DDBJ databases">
        <title>Complete genome sequence of Actinoalloteichus hoggarensis DSM 45943, type strain of Actinoalloteichus hoggarensis.</title>
        <authorList>
            <person name="Ruckert C."/>
            <person name="Nouioui I."/>
            <person name="Willmese J."/>
            <person name="van Wezel G."/>
            <person name="Klenk H.-P."/>
            <person name="Kalinowski J."/>
            <person name="Zotchev S.B."/>
        </authorList>
    </citation>
    <scope>NUCLEOTIDE SEQUENCE [LARGE SCALE GENOMIC DNA]</scope>
    <source>
        <strain evidence="7 8">DSM 45943</strain>
    </source>
</reference>
<dbReference type="Pfam" id="PF00535">
    <property type="entry name" value="Glycos_transf_2"/>
    <property type="match status" value="1"/>
</dbReference>
<evidence type="ECO:0000313" key="8">
    <source>
        <dbReference type="Proteomes" id="UP000204221"/>
    </source>
</evidence>
<evidence type="ECO:0000256" key="1">
    <source>
        <dbReference type="ARBA" id="ARBA00004776"/>
    </source>
</evidence>
<dbReference type="GO" id="GO:0016757">
    <property type="term" value="F:glycosyltransferase activity"/>
    <property type="evidence" value="ECO:0007669"/>
    <property type="project" value="UniProtKB-KW"/>
</dbReference>
<comment type="similarity">
    <text evidence="2">Belongs to the glycosyltransferase 2 family.</text>
</comment>
<proteinExistence type="inferred from homology"/>
<feature type="region of interest" description="Disordered" evidence="5">
    <location>
        <begin position="128"/>
        <end position="177"/>
    </location>
</feature>
<dbReference type="KEGG" id="ahg:AHOG_24565"/>
<evidence type="ECO:0000256" key="5">
    <source>
        <dbReference type="SAM" id="MobiDB-lite"/>
    </source>
</evidence>
<dbReference type="EMBL" id="CP022521">
    <property type="protein sequence ID" value="ASO22518.1"/>
    <property type="molecule type" value="Genomic_DNA"/>
</dbReference>
<comment type="pathway">
    <text evidence="1">Cell wall biogenesis; cell wall polysaccharide biosynthesis.</text>
</comment>
<feature type="compositionally biased region" description="Low complexity" evidence="5">
    <location>
        <begin position="252"/>
        <end position="261"/>
    </location>
</feature>
<protein>
    <submittedName>
        <fullName evidence="7">N-glycosyltransferase</fullName>
    </submittedName>
</protein>
<name>A0A221W981_9PSEU</name>
<dbReference type="PANTHER" id="PTHR43179">
    <property type="entry name" value="RHAMNOSYLTRANSFERASE WBBL"/>
    <property type="match status" value="1"/>
</dbReference>
<evidence type="ECO:0000256" key="3">
    <source>
        <dbReference type="ARBA" id="ARBA00022676"/>
    </source>
</evidence>
<feature type="region of interest" description="Disordered" evidence="5">
    <location>
        <begin position="232"/>
        <end position="266"/>
    </location>
</feature>
<accession>A0A221W981</accession>
<evidence type="ECO:0000259" key="6">
    <source>
        <dbReference type="Pfam" id="PF00535"/>
    </source>
</evidence>
<dbReference type="InterPro" id="IPR001173">
    <property type="entry name" value="Glyco_trans_2-like"/>
</dbReference>
<evidence type="ECO:0000256" key="2">
    <source>
        <dbReference type="ARBA" id="ARBA00006739"/>
    </source>
</evidence>
<dbReference type="RefSeq" id="WP_376700094.1">
    <property type="nucleotide sequence ID" value="NZ_CP022521.1"/>
</dbReference>
<evidence type="ECO:0000256" key="4">
    <source>
        <dbReference type="ARBA" id="ARBA00022679"/>
    </source>
</evidence>
<sequence>MHPAGTPRTTVVVVTWQGRAHLGDCLDALGRQTRPHRILVVDNASTDGTREVLAEHPSTPVVLRTATNLGYAGALAAALRQVHTPFVAWLNDDAVPEPDWLAELERALDENPSAAAATATLIAPNGSVQSSGVRLTDQGYGFDRDTEPPEPAEAESSAAPRTGRRAEADASAVSAATTESAATAMSATVPSATVPSESGVSVEAAPVVGAPTGVGATPAEGRRAAPTAVVDGAASVNAGDGSRDEPVRRGPTAASTSTDASPAEQATAGPEVFGLCGGAALLRTPVLRAIGGVPARFFCYYEDTDTAWRLRLAGHDVIWARHARVLHHHGVSTRPGSARFHRWNERNRLLMLLRCAPGEVAVRELLRFAAITVLLPLRGRRGQVVPNTPNFRVGLRAGVIAEVLGRLPAVLLDRHRIGRRSRVSRQFVWRRWSGR</sequence>
<keyword evidence="8" id="KW-1185">Reference proteome</keyword>
<organism evidence="7 8">
    <name type="scientific">Actinoalloteichus hoggarensis</name>
    <dbReference type="NCBI Taxonomy" id="1470176"/>
    <lineage>
        <taxon>Bacteria</taxon>
        <taxon>Bacillati</taxon>
        <taxon>Actinomycetota</taxon>
        <taxon>Actinomycetes</taxon>
        <taxon>Pseudonocardiales</taxon>
        <taxon>Pseudonocardiaceae</taxon>
        <taxon>Actinoalloteichus</taxon>
    </lineage>
</organism>
<feature type="domain" description="Glycosyltransferase 2-like" evidence="6">
    <location>
        <begin position="10"/>
        <end position="122"/>
    </location>
</feature>
<keyword evidence="4 7" id="KW-0808">Transferase</keyword>
<keyword evidence="3" id="KW-0328">Glycosyltransferase</keyword>
<dbReference type="SUPFAM" id="SSF53448">
    <property type="entry name" value="Nucleotide-diphospho-sugar transferases"/>
    <property type="match status" value="1"/>
</dbReference>
<dbReference type="Proteomes" id="UP000204221">
    <property type="component" value="Chromosome"/>
</dbReference>
<dbReference type="Gene3D" id="3.90.550.10">
    <property type="entry name" value="Spore Coat Polysaccharide Biosynthesis Protein SpsA, Chain A"/>
    <property type="match status" value="2"/>
</dbReference>
<evidence type="ECO:0000313" key="7">
    <source>
        <dbReference type="EMBL" id="ASO22518.1"/>
    </source>
</evidence>
<dbReference type="PANTHER" id="PTHR43179:SF12">
    <property type="entry name" value="GALACTOFURANOSYLTRANSFERASE GLFT2"/>
    <property type="match status" value="1"/>
</dbReference>
<dbReference type="InterPro" id="IPR029044">
    <property type="entry name" value="Nucleotide-diphossugar_trans"/>
</dbReference>